<gene>
    <name evidence="1" type="ORF">HPB50_014399</name>
</gene>
<sequence length="172" mass="19358">MKMPTPCRIVVFAVFSARSSMLGMALCHLWSEPRHCPDPGLLAWPHPTACDRYTRCENGTVTEEVCPNGLLFDPNGGIYDFCNYNWRVDCGDRLDKPIVGFRCPDKVTGPGAKFYPYPRYPHPADCTRLITCVNEKPRLISCGYGKAFSHYSYTCEDAANVPDCPLAHFQKK</sequence>
<accession>A0ACB7TKG9</accession>
<evidence type="ECO:0000313" key="2">
    <source>
        <dbReference type="Proteomes" id="UP000821845"/>
    </source>
</evidence>
<proteinExistence type="predicted"/>
<dbReference type="Proteomes" id="UP000821845">
    <property type="component" value="Chromosome 1"/>
</dbReference>
<organism evidence="1 2">
    <name type="scientific">Hyalomma asiaticum</name>
    <name type="common">Tick</name>
    <dbReference type="NCBI Taxonomy" id="266040"/>
    <lineage>
        <taxon>Eukaryota</taxon>
        <taxon>Metazoa</taxon>
        <taxon>Ecdysozoa</taxon>
        <taxon>Arthropoda</taxon>
        <taxon>Chelicerata</taxon>
        <taxon>Arachnida</taxon>
        <taxon>Acari</taxon>
        <taxon>Parasitiformes</taxon>
        <taxon>Ixodida</taxon>
        <taxon>Ixodoidea</taxon>
        <taxon>Ixodidae</taxon>
        <taxon>Hyalomminae</taxon>
        <taxon>Hyalomma</taxon>
    </lineage>
</organism>
<reference evidence="1" key="1">
    <citation type="submission" date="2020-05" db="EMBL/GenBank/DDBJ databases">
        <title>Large-scale comparative analyses of tick genomes elucidate their genetic diversity and vector capacities.</title>
        <authorList>
            <person name="Jia N."/>
            <person name="Wang J."/>
            <person name="Shi W."/>
            <person name="Du L."/>
            <person name="Sun Y."/>
            <person name="Zhan W."/>
            <person name="Jiang J."/>
            <person name="Wang Q."/>
            <person name="Zhang B."/>
            <person name="Ji P."/>
            <person name="Sakyi L.B."/>
            <person name="Cui X."/>
            <person name="Yuan T."/>
            <person name="Jiang B."/>
            <person name="Yang W."/>
            <person name="Lam T.T.-Y."/>
            <person name="Chang Q."/>
            <person name="Ding S."/>
            <person name="Wang X."/>
            <person name="Zhu J."/>
            <person name="Ruan X."/>
            <person name="Zhao L."/>
            <person name="Wei J."/>
            <person name="Que T."/>
            <person name="Du C."/>
            <person name="Cheng J."/>
            <person name="Dai P."/>
            <person name="Han X."/>
            <person name="Huang E."/>
            <person name="Gao Y."/>
            <person name="Liu J."/>
            <person name="Shao H."/>
            <person name="Ye R."/>
            <person name="Li L."/>
            <person name="Wei W."/>
            <person name="Wang X."/>
            <person name="Wang C."/>
            <person name="Yang T."/>
            <person name="Huo Q."/>
            <person name="Li W."/>
            <person name="Guo W."/>
            <person name="Chen H."/>
            <person name="Zhou L."/>
            <person name="Ni X."/>
            <person name="Tian J."/>
            <person name="Zhou Y."/>
            <person name="Sheng Y."/>
            <person name="Liu T."/>
            <person name="Pan Y."/>
            <person name="Xia L."/>
            <person name="Li J."/>
            <person name="Zhao F."/>
            <person name="Cao W."/>
        </authorList>
    </citation>
    <scope>NUCLEOTIDE SEQUENCE</scope>
    <source>
        <strain evidence="1">Hyas-2018</strain>
    </source>
</reference>
<evidence type="ECO:0000313" key="1">
    <source>
        <dbReference type="EMBL" id="KAH6946649.1"/>
    </source>
</evidence>
<name>A0ACB7TKG9_HYAAI</name>
<keyword evidence="2" id="KW-1185">Reference proteome</keyword>
<protein>
    <submittedName>
        <fullName evidence="1">Uncharacterized protein</fullName>
    </submittedName>
</protein>
<comment type="caution">
    <text evidence="1">The sequence shown here is derived from an EMBL/GenBank/DDBJ whole genome shotgun (WGS) entry which is preliminary data.</text>
</comment>
<dbReference type="EMBL" id="CM023481">
    <property type="protein sequence ID" value="KAH6946649.1"/>
    <property type="molecule type" value="Genomic_DNA"/>
</dbReference>